<feature type="transmembrane region" description="Helical" evidence="1">
    <location>
        <begin position="12"/>
        <end position="37"/>
    </location>
</feature>
<dbReference type="PANTHER" id="PTHR30572:SF4">
    <property type="entry name" value="ABC TRANSPORTER PERMEASE YTRF"/>
    <property type="match status" value="1"/>
</dbReference>
<dbReference type="InterPro" id="IPR025857">
    <property type="entry name" value="MacB_PCD"/>
</dbReference>
<sequence>MAIGNLFRRKGRTLLTLIGVVIGVGALVMMVSLGIGLKQQLLRSFESQDSLRTLTITRVQGGGNQKSKRIGLFGAIGQIQQISEDEIEKMKRLKGVSNSYPNLLIALSCEIPLVEPVEDKYFLAADFIQLTGMPPEERKRLESILLKGRLWKPGEIACVMPSSLFKGRFDLPLDQLNLG</sequence>
<feature type="domain" description="MacB-like periplasmic core" evidence="2">
    <location>
        <begin position="13"/>
        <end position="103"/>
    </location>
</feature>
<protein>
    <recommendedName>
        <fullName evidence="2">MacB-like periplasmic core domain-containing protein</fullName>
    </recommendedName>
</protein>
<gene>
    <name evidence="3" type="ORF">METZ01_LOCUS503249</name>
</gene>
<dbReference type="GO" id="GO:0005886">
    <property type="term" value="C:plasma membrane"/>
    <property type="evidence" value="ECO:0007669"/>
    <property type="project" value="TreeGrafter"/>
</dbReference>
<reference evidence="3" key="1">
    <citation type="submission" date="2018-05" db="EMBL/GenBank/DDBJ databases">
        <authorList>
            <person name="Lanie J.A."/>
            <person name="Ng W.-L."/>
            <person name="Kazmierczak K.M."/>
            <person name="Andrzejewski T.M."/>
            <person name="Davidsen T.M."/>
            <person name="Wayne K.J."/>
            <person name="Tettelin H."/>
            <person name="Glass J.I."/>
            <person name="Rusch D."/>
            <person name="Podicherti R."/>
            <person name="Tsui H.-C.T."/>
            <person name="Winkler M.E."/>
        </authorList>
    </citation>
    <scope>NUCLEOTIDE SEQUENCE</scope>
</reference>
<dbReference type="GO" id="GO:0022857">
    <property type="term" value="F:transmembrane transporter activity"/>
    <property type="evidence" value="ECO:0007669"/>
    <property type="project" value="TreeGrafter"/>
</dbReference>
<evidence type="ECO:0000259" key="2">
    <source>
        <dbReference type="Pfam" id="PF12704"/>
    </source>
</evidence>
<dbReference type="Pfam" id="PF12704">
    <property type="entry name" value="MacB_PCD"/>
    <property type="match status" value="1"/>
</dbReference>
<proteinExistence type="predicted"/>
<evidence type="ECO:0000313" key="3">
    <source>
        <dbReference type="EMBL" id="SVE50395.1"/>
    </source>
</evidence>
<dbReference type="PANTHER" id="PTHR30572">
    <property type="entry name" value="MEMBRANE COMPONENT OF TRANSPORTER-RELATED"/>
    <property type="match status" value="1"/>
</dbReference>
<keyword evidence="1" id="KW-0812">Transmembrane</keyword>
<keyword evidence="1" id="KW-1133">Transmembrane helix</keyword>
<dbReference type="InterPro" id="IPR050250">
    <property type="entry name" value="Macrolide_Exporter_MacB"/>
</dbReference>
<name>A0A383E1Y5_9ZZZZ</name>
<evidence type="ECO:0000256" key="1">
    <source>
        <dbReference type="SAM" id="Phobius"/>
    </source>
</evidence>
<dbReference type="AlphaFoldDB" id="A0A383E1Y5"/>
<organism evidence="3">
    <name type="scientific">marine metagenome</name>
    <dbReference type="NCBI Taxonomy" id="408172"/>
    <lineage>
        <taxon>unclassified sequences</taxon>
        <taxon>metagenomes</taxon>
        <taxon>ecological metagenomes</taxon>
    </lineage>
</organism>
<dbReference type="EMBL" id="UINC01221878">
    <property type="protein sequence ID" value="SVE50395.1"/>
    <property type="molecule type" value="Genomic_DNA"/>
</dbReference>
<keyword evidence="1" id="KW-0472">Membrane</keyword>
<accession>A0A383E1Y5</accession>
<feature type="non-terminal residue" evidence="3">
    <location>
        <position position="179"/>
    </location>
</feature>